<organism evidence="9 10">
    <name type="scientific">Limulus polyphemus</name>
    <name type="common">Atlantic horseshoe crab</name>
    <dbReference type="NCBI Taxonomy" id="6850"/>
    <lineage>
        <taxon>Eukaryota</taxon>
        <taxon>Metazoa</taxon>
        <taxon>Ecdysozoa</taxon>
        <taxon>Arthropoda</taxon>
        <taxon>Chelicerata</taxon>
        <taxon>Merostomata</taxon>
        <taxon>Xiphosura</taxon>
        <taxon>Limulidae</taxon>
        <taxon>Limulus</taxon>
    </lineage>
</organism>
<keyword evidence="4 7" id="KW-0812">Transmembrane</keyword>
<dbReference type="Proteomes" id="UP000694941">
    <property type="component" value="Unplaced"/>
</dbReference>
<dbReference type="PANTHER" id="PTHR12101:SF17">
    <property type="entry name" value="BLOOD VESSEL EPICARDIAL SUBSTANCE"/>
    <property type="match status" value="1"/>
</dbReference>
<proteinExistence type="predicted"/>
<gene>
    <name evidence="10" type="primary">LOC106477629</name>
</gene>
<keyword evidence="9" id="KW-1185">Reference proteome</keyword>
<evidence type="ECO:0000256" key="1">
    <source>
        <dbReference type="ARBA" id="ARBA00004141"/>
    </source>
</evidence>
<evidence type="ECO:0000256" key="5">
    <source>
        <dbReference type="ARBA" id="ARBA00022989"/>
    </source>
</evidence>
<dbReference type="RefSeq" id="XP_013793627.1">
    <property type="nucleotide sequence ID" value="XM_013938173.2"/>
</dbReference>
<feature type="transmembrane region" description="Helical" evidence="7">
    <location>
        <begin position="102"/>
        <end position="122"/>
    </location>
</feature>
<evidence type="ECO:0000256" key="2">
    <source>
        <dbReference type="ARBA" id="ARBA00004236"/>
    </source>
</evidence>
<dbReference type="InterPro" id="IPR055272">
    <property type="entry name" value="POPDC1-3_dom"/>
</dbReference>
<evidence type="ECO:0000313" key="9">
    <source>
        <dbReference type="Proteomes" id="UP000694941"/>
    </source>
</evidence>
<evidence type="ECO:0000313" key="10">
    <source>
        <dbReference type="RefSeq" id="XP_013793627.1"/>
    </source>
</evidence>
<keyword evidence="6 7" id="KW-0472">Membrane</keyword>
<sequence>MVSNDIQMSLLDTLQLRNFSDRNITWEMASNRSIRRGLYCEEWEDAQHVLFQVANLCFAAAFLVPPKFRLALLLMRGVLTIGFLFVTLWACVNICAPDIFAWNVTFMLTNFCHILFLTYVSIPTRIQPEMLELYNKVFTPLKVEKMNFKELVNSAKILSLKPGELYALERVTIAGKQLSMLLSGKLVAIQFFHH</sequence>
<evidence type="ECO:0000256" key="6">
    <source>
        <dbReference type="ARBA" id="ARBA00023136"/>
    </source>
</evidence>
<dbReference type="Pfam" id="PF04831">
    <property type="entry name" value="POPDC1-3"/>
    <property type="match status" value="1"/>
</dbReference>
<dbReference type="InterPro" id="IPR006916">
    <property type="entry name" value="POPDC1-3"/>
</dbReference>
<accession>A0ABM1C3Q9</accession>
<evidence type="ECO:0000259" key="8">
    <source>
        <dbReference type="Pfam" id="PF04831"/>
    </source>
</evidence>
<dbReference type="PANTHER" id="PTHR12101">
    <property type="entry name" value="POPEYE DOMAIN CONTAINING PROTEIN"/>
    <property type="match status" value="1"/>
</dbReference>
<feature type="transmembrane region" description="Helical" evidence="7">
    <location>
        <begin position="71"/>
        <end position="90"/>
    </location>
</feature>
<name>A0ABM1C3Q9_LIMPO</name>
<protein>
    <submittedName>
        <fullName evidence="10">Blood vessel epicardial substance-like</fullName>
    </submittedName>
</protein>
<comment type="subcellular location">
    <subcellularLocation>
        <location evidence="2">Cell membrane</location>
    </subcellularLocation>
    <subcellularLocation>
        <location evidence="1">Membrane</location>
        <topology evidence="1">Multi-pass membrane protein</topology>
    </subcellularLocation>
</comment>
<keyword evidence="3" id="KW-1003">Cell membrane</keyword>
<evidence type="ECO:0000256" key="4">
    <source>
        <dbReference type="ARBA" id="ARBA00022692"/>
    </source>
</evidence>
<feature type="domain" description="POPDC1-3" evidence="8">
    <location>
        <begin position="46"/>
        <end position="157"/>
    </location>
</feature>
<evidence type="ECO:0000256" key="7">
    <source>
        <dbReference type="SAM" id="Phobius"/>
    </source>
</evidence>
<evidence type="ECO:0000256" key="3">
    <source>
        <dbReference type="ARBA" id="ARBA00022475"/>
    </source>
</evidence>
<dbReference type="GeneID" id="106477629"/>
<reference evidence="10" key="1">
    <citation type="submission" date="2025-08" db="UniProtKB">
        <authorList>
            <consortium name="RefSeq"/>
        </authorList>
    </citation>
    <scope>IDENTIFICATION</scope>
    <source>
        <tissue evidence="10">Muscle</tissue>
    </source>
</reference>
<keyword evidence="5 7" id="KW-1133">Transmembrane helix</keyword>